<organism evidence="1 2">
    <name type="scientific">Lactiplantibacillus garii</name>
    <dbReference type="NCBI Taxonomy" id="2306423"/>
    <lineage>
        <taxon>Bacteria</taxon>
        <taxon>Bacillati</taxon>
        <taxon>Bacillota</taxon>
        <taxon>Bacilli</taxon>
        <taxon>Lactobacillales</taxon>
        <taxon>Lactobacillaceae</taxon>
        <taxon>Lactiplantibacillus</taxon>
    </lineage>
</organism>
<dbReference type="SUPFAM" id="SSF51556">
    <property type="entry name" value="Metallo-dependent hydrolases"/>
    <property type="match status" value="1"/>
</dbReference>
<dbReference type="Gene3D" id="3.20.20.140">
    <property type="entry name" value="Metal-dependent hydrolases"/>
    <property type="match status" value="1"/>
</dbReference>
<dbReference type="AlphaFoldDB" id="A0A3R8J671"/>
<comment type="caution">
    <text evidence="1">The sequence shown here is derived from an EMBL/GenBank/DDBJ whole genome shotgun (WGS) entry which is preliminary data.</text>
</comment>
<accession>A0A3R8J671</accession>
<evidence type="ECO:0000313" key="2">
    <source>
        <dbReference type="Proteomes" id="UP000283633"/>
    </source>
</evidence>
<proteinExistence type="predicted"/>
<reference evidence="1 2" key="1">
    <citation type="submission" date="2018-08" db="EMBL/GenBank/DDBJ databases">
        <title>Genome Lactobacillus garii FI11369.</title>
        <authorList>
            <person name="Diaz M."/>
            <person name="Narbad A."/>
        </authorList>
    </citation>
    <scope>NUCLEOTIDE SEQUENCE [LARGE SCALE GENOMIC DNA]</scope>
    <source>
        <strain evidence="1 2">FI11369</strain>
    </source>
</reference>
<dbReference type="OrthoDB" id="9777673at2"/>
<name>A0A3R8J671_9LACO</name>
<keyword evidence="2" id="KW-1185">Reference proteome</keyword>
<evidence type="ECO:0000313" key="1">
    <source>
        <dbReference type="EMBL" id="RRK09606.1"/>
    </source>
</evidence>
<sequence>MVLFTWTQKNRTNNSTSIKHRLENNIYYEISHAQPWGVDNLEIATKVLGAENVIYGSSYPVKVPWMTEGPAMINDLNVDDNVKTQILMVNADRLYGIHATVN</sequence>
<dbReference type="EMBL" id="QWZQ01000047">
    <property type="protein sequence ID" value="RRK09606.1"/>
    <property type="molecule type" value="Genomic_DNA"/>
</dbReference>
<protein>
    <submittedName>
        <fullName evidence="1">Uncharacterized protein</fullName>
    </submittedName>
</protein>
<dbReference type="Proteomes" id="UP000283633">
    <property type="component" value="Unassembled WGS sequence"/>
</dbReference>
<dbReference type="InterPro" id="IPR032466">
    <property type="entry name" value="Metal_Hydrolase"/>
</dbReference>
<gene>
    <name evidence="1" type="ORF">D1831_11865</name>
</gene>